<dbReference type="KEGG" id="aer:AERYTH_06050"/>
<feature type="domain" description="DUF4935" evidence="1">
    <location>
        <begin position="4"/>
        <end position="159"/>
    </location>
</feature>
<dbReference type="Pfam" id="PF16289">
    <property type="entry name" value="PIN_12"/>
    <property type="match status" value="1"/>
</dbReference>
<dbReference type="Proteomes" id="UP000067689">
    <property type="component" value="Chromosome"/>
</dbReference>
<dbReference type="AlphaFoldDB" id="A0A0U4D7X3"/>
<keyword evidence="3" id="KW-1185">Reference proteome</keyword>
<dbReference type="RefSeq" id="WP_067855957.1">
    <property type="nucleotide sequence ID" value="NZ_CP011502.1"/>
</dbReference>
<gene>
    <name evidence="2" type="ORF">AERYTH_06050</name>
</gene>
<evidence type="ECO:0000313" key="3">
    <source>
        <dbReference type="Proteomes" id="UP000067689"/>
    </source>
</evidence>
<organism evidence="2 3">
    <name type="scientific">Aeromicrobium erythreum</name>
    <dbReference type="NCBI Taxonomy" id="2041"/>
    <lineage>
        <taxon>Bacteria</taxon>
        <taxon>Bacillati</taxon>
        <taxon>Actinomycetota</taxon>
        <taxon>Actinomycetes</taxon>
        <taxon>Propionibacteriales</taxon>
        <taxon>Nocardioidaceae</taxon>
        <taxon>Aeromicrobium</taxon>
    </lineage>
</organism>
<reference evidence="2 3" key="1">
    <citation type="journal article" date="1991" name="Int. J. Syst. Bacteriol.">
        <title>Description of the erythromycin-producing bacterium Arthrobacter sp. strain NRRL B-3381 as Aeromicrobium erythreum gen. nov., sp. nov.</title>
        <authorList>
            <person name="Miller E.S."/>
            <person name="Woese C.R."/>
            <person name="Brenner S."/>
        </authorList>
    </citation>
    <scope>NUCLEOTIDE SEQUENCE [LARGE SCALE GENOMIC DNA]</scope>
    <source>
        <strain evidence="2 3">AR18</strain>
    </source>
</reference>
<dbReference type="PATRIC" id="fig|2041.4.peg.1263"/>
<accession>A0A0U4D7X3</accession>
<evidence type="ECO:0000259" key="1">
    <source>
        <dbReference type="Pfam" id="PF16289"/>
    </source>
</evidence>
<dbReference type="OrthoDB" id="5121738at2"/>
<protein>
    <recommendedName>
        <fullName evidence="1">DUF4935 domain-containing protein</fullName>
    </recommendedName>
</protein>
<sequence length="351" mass="39367">MKTIVLDTNELARDWMLGGLKYQLFEHLHHTATFEVYIPAVVFEELVASHGRAVKKIEASTRQVERERRRLGLAPMGSTAESSLDYRQYVEEQFDERLSFTVLPWPSVSHFDLAMRAVTRTPPFSEKGTGYRDALIWTDVVDLASNGHDVAFVSMDRAFADEDGELASLLHAEIDPLPGSVELVRDFTSWLIDSLPWNSVTDLATAVSLSRTSEFYDWYLNSDFQDELVPTVEDLGFRTPPTSFEIIDVRWDGEFMPIEGAVTDDEGLTLVEYDLGQSVAFRAEFEHGAELESGWSVREVSHPRGFAVEGSIDMRARVAVLYGGEFGFGIEQLSWRRVDGLGPGVSASLGR</sequence>
<evidence type="ECO:0000313" key="2">
    <source>
        <dbReference type="EMBL" id="ALX04290.1"/>
    </source>
</evidence>
<name>A0A0U4D7X3_9ACTN</name>
<dbReference type="InterPro" id="IPR032557">
    <property type="entry name" value="DUF4935"/>
</dbReference>
<dbReference type="EMBL" id="CP011502">
    <property type="protein sequence ID" value="ALX04290.1"/>
    <property type="molecule type" value="Genomic_DNA"/>
</dbReference>
<proteinExistence type="predicted"/>